<reference evidence="1 2" key="1">
    <citation type="submission" date="2020-03" db="EMBL/GenBank/DDBJ databases">
        <title>Genomic Encyclopedia of Type Strains, Phase IV (KMG-IV): sequencing the most valuable type-strain genomes for metagenomic binning, comparative biology and taxonomic classification.</title>
        <authorList>
            <person name="Goeker M."/>
        </authorList>
    </citation>
    <scope>NUCLEOTIDE SEQUENCE [LARGE SCALE GENOMIC DNA]</scope>
    <source>
        <strain evidence="1 2">DSM 102865</strain>
    </source>
</reference>
<gene>
    <name evidence="1" type="ORF">FHS68_005315</name>
</gene>
<keyword evidence="2" id="KW-1185">Reference proteome</keyword>
<dbReference type="EMBL" id="JAASQJ010000008">
    <property type="protein sequence ID" value="NIJ56117.1"/>
    <property type="molecule type" value="Genomic_DNA"/>
</dbReference>
<name>A0ABX0UT22_9BACT</name>
<dbReference type="Proteomes" id="UP001179181">
    <property type="component" value="Unassembled WGS sequence"/>
</dbReference>
<accession>A0ABX0UT22</accession>
<dbReference type="InterPro" id="IPR014710">
    <property type="entry name" value="RmlC-like_jellyroll"/>
</dbReference>
<sequence>MLIALENTEILQIHRDDVLTPCKKHHSIEALFSKLFSFGTLGMMKRISEMLEENARERYNIFVTESNGLLQRIRLGDIANYLGITQVSLSRIRSGK</sequence>
<protein>
    <submittedName>
        <fullName evidence="1">CRP-like cAMP-binding protein</fullName>
    </submittedName>
</protein>
<dbReference type="RefSeq" id="WP_167277097.1">
    <property type="nucleotide sequence ID" value="NZ_JAASQJ010000008.1"/>
</dbReference>
<evidence type="ECO:0000313" key="2">
    <source>
        <dbReference type="Proteomes" id="UP001179181"/>
    </source>
</evidence>
<organism evidence="1 2">
    <name type="scientific">Dyadobacter arcticus</name>
    <dbReference type="NCBI Taxonomy" id="1078754"/>
    <lineage>
        <taxon>Bacteria</taxon>
        <taxon>Pseudomonadati</taxon>
        <taxon>Bacteroidota</taxon>
        <taxon>Cytophagia</taxon>
        <taxon>Cytophagales</taxon>
        <taxon>Spirosomataceae</taxon>
        <taxon>Dyadobacter</taxon>
    </lineage>
</organism>
<proteinExistence type="predicted"/>
<comment type="caution">
    <text evidence="1">The sequence shown here is derived from an EMBL/GenBank/DDBJ whole genome shotgun (WGS) entry which is preliminary data.</text>
</comment>
<evidence type="ECO:0000313" key="1">
    <source>
        <dbReference type="EMBL" id="NIJ56117.1"/>
    </source>
</evidence>
<dbReference type="Gene3D" id="2.60.120.10">
    <property type="entry name" value="Jelly Rolls"/>
    <property type="match status" value="1"/>
</dbReference>